<protein>
    <submittedName>
        <fullName evidence="1">Uncharacterized protein</fullName>
    </submittedName>
</protein>
<proteinExistence type="predicted"/>
<dbReference type="OrthoDB" id="290857at2"/>
<dbReference type="RefSeq" id="WP_146400406.1">
    <property type="nucleotide sequence ID" value="NZ_SJPQ01000002.1"/>
</dbReference>
<gene>
    <name evidence="1" type="ORF">Mal64_24160</name>
</gene>
<dbReference type="Proteomes" id="UP000315440">
    <property type="component" value="Unassembled WGS sequence"/>
</dbReference>
<sequence>MQATDNQIDLDDSRVVEEAYNAGESRRIDYLPSPGEIAHACASIRSGWTGSERRRRFIGKDLPDDPNAAWAPPVVDTSYFRLASARRYETAS</sequence>
<organism evidence="1 2">
    <name type="scientific">Pseudobythopirellula maris</name>
    <dbReference type="NCBI Taxonomy" id="2527991"/>
    <lineage>
        <taxon>Bacteria</taxon>
        <taxon>Pseudomonadati</taxon>
        <taxon>Planctomycetota</taxon>
        <taxon>Planctomycetia</taxon>
        <taxon>Pirellulales</taxon>
        <taxon>Lacipirellulaceae</taxon>
        <taxon>Pseudobythopirellula</taxon>
    </lineage>
</organism>
<name>A0A5C5ZP53_9BACT</name>
<dbReference type="AlphaFoldDB" id="A0A5C5ZP53"/>
<accession>A0A5C5ZP53</accession>
<evidence type="ECO:0000313" key="2">
    <source>
        <dbReference type="Proteomes" id="UP000315440"/>
    </source>
</evidence>
<comment type="caution">
    <text evidence="1">The sequence shown here is derived from an EMBL/GenBank/DDBJ whole genome shotgun (WGS) entry which is preliminary data.</text>
</comment>
<evidence type="ECO:0000313" key="1">
    <source>
        <dbReference type="EMBL" id="TWT88926.1"/>
    </source>
</evidence>
<keyword evidence="2" id="KW-1185">Reference proteome</keyword>
<dbReference type="EMBL" id="SJPQ01000002">
    <property type="protein sequence ID" value="TWT88926.1"/>
    <property type="molecule type" value="Genomic_DNA"/>
</dbReference>
<reference evidence="1 2" key="1">
    <citation type="submission" date="2019-02" db="EMBL/GenBank/DDBJ databases">
        <title>Deep-cultivation of Planctomycetes and their phenomic and genomic characterization uncovers novel biology.</title>
        <authorList>
            <person name="Wiegand S."/>
            <person name="Jogler M."/>
            <person name="Boedeker C."/>
            <person name="Pinto D."/>
            <person name="Vollmers J."/>
            <person name="Rivas-Marin E."/>
            <person name="Kohn T."/>
            <person name="Peeters S.H."/>
            <person name="Heuer A."/>
            <person name="Rast P."/>
            <person name="Oberbeckmann S."/>
            <person name="Bunk B."/>
            <person name="Jeske O."/>
            <person name="Meyerdierks A."/>
            <person name="Storesund J.E."/>
            <person name="Kallscheuer N."/>
            <person name="Luecker S."/>
            <person name="Lage O.M."/>
            <person name="Pohl T."/>
            <person name="Merkel B.J."/>
            <person name="Hornburger P."/>
            <person name="Mueller R.-W."/>
            <person name="Bruemmer F."/>
            <person name="Labrenz M."/>
            <person name="Spormann A.M."/>
            <person name="Op Den Camp H."/>
            <person name="Overmann J."/>
            <person name="Amann R."/>
            <person name="Jetten M.S.M."/>
            <person name="Mascher T."/>
            <person name="Medema M.H."/>
            <person name="Devos D.P."/>
            <person name="Kaster A.-K."/>
            <person name="Ovreas L."/>
            <person name="Rohde M."/>
            <person name="Galperin M.Y."/>
            <person name="Jogler C."/>
        </authorList>
    </citation>
    <scope>NUCLEOTIDE SEQUENCE [LARGE SCALE GENOMIC DNA]</scope>
    <source>
        <strain evidence="1 2">Mal64</strain>
    </source>
</reference>